<dbReference type="OrthoDB" id="7065270at2"/>
<dbReference type="Proteomes" id="UP000229974">
    <property type="component" value="Unassembled WGS sequence"/>
</dbReference>
<dbReference type="EMBL" id="NEEW01000006">
    <property type="protein sequence ID" value="PJD84549.1"/>
    <property type="molecule type" value="Genomic_DNA"/>
</dbReference>
<evidence type="ECO:0000313" key="1">
    <source>
        <dbReference type="EMBL" id="PJD84549.1"/>
    </source>
</evidence>
<comment type="caution">
    <text evidence="1">The sequence shown here is derived from an EMBL/GenBank/DDBJ whole genome shotgun (WGS) entry which is preliminary data.</text>
</comment>
<gene>
    <name evidence="1" type="ORF">B9Q30_15540</name>
</gene>
<dbReference type="STRING" id="299766.BFV68_19265"/>
<proteinExistence type="predicted"/>
<reference evidence="1 2" key="1">
    <citation type="journal article" date="2017" name="J. Antimicrob. Chemother.">
        <title>Characterization of the population structure, drug resistance mechanisms and plasmids of the community-associated Enterobacter cloacae complex in China.</title>
        <authorList>
            <person name="Zhou K."/>
            <person name="Yu W."/>
            <person name="Cao X."/>
            <person name="Shen P."/>
            <person name="Lu H."/>
            <person name="Luo Q."/>
            <person name="Rossen J.W.A."/>
            <person name="Xiao Y."/>
        </authorList>
    </citation>
    <scope>NUCLEOTIDE SEQUENCE [LARGE SCALE GENOMIC DNA]</scope>
    <source>
        <strain evidence="1 2">ECC904</strain>
    </source>
</reference>
<name>A0A2J0Q0U2_9ENTR</name>
<accession>A0A2J0Q0U2</accession>
<dbReference type="RefSeq" id="WP_058692165.1">
    <property type="nucleotide sequence ID" value="NZ_CABGWF010000004.1"/>
</dbReference>
<dbReference type="AlphaFoldDB" id="A0A2J0Q0U2"/>
<evidence type="ECO:0000313" key="2">
    <source>
        <dbReference type="Proteomes" id="UP000229974"/>
    </source>
</evidence>
<organism evidence="1 2">
    <name type="scientific">Enterobacter hormaechei</name>
    <dbReference type="NCBI Taxonomy" id="158836"/>
    <lineage>
        <taxon>Bacteria</taxon>
        <taxon>Pseudomonadati</taxon>
        <taxon>Pseudomonadota</taxon>
        <taxon>Gammaproteobacteria</taxon>
        <taxon>Enterobacterales</taxon>
        <taxon>Enterobacteriaceae</taxon>
        <taxon>Enterobacter</taxon>
        <taxon>Enterobacter cloacae complex</taxon>
    </lineage>
</organism>
<protein>
    <submittedName>
        <fullName evidence="1">Uncharacterized protein</fullName>
    </submittedName>
</protein>
<sequence length="68" mass="7401">MDILEASAKLERIELLAKIAHVSEISAKEKTIALTWIGEIAEEMRNVVRGEIKNPQSGGILGSGRSLQ</sequence>